<evidence type="ECO:0000313" key="3">
    <source>
        <dbReference type="EMBL" id="KAE9980202.1"/>
    </source>
</evidence>
<proteinExistence type="predicted"/>
<keyword evidence="2" id="KW-0560">Oxidoreductase</keyword>
<dbReference type="AlphaFoldDB" id="A0A8H3Z4C6"/>
<reference evidence="3 4" key="1">
    <citation type="submission" date="2018-12" db="EMBL/GenBank/DDBJ databases">
        <title>Venturia inaequalis Genome Resource.</title>
        <authorList>
            <person name="Lichtner F.J."/>
        </authorList>
    </citation>
    <scope>NUCLEOTIDE SEQUENCE [LARGE SCALE GENOMIC DNA]</scope>
    <source>
        <strain evidence="3 4">120213</strain>
    </source>
</reference>
<dbReference type="Gene3D" id="3.90.25.10">
    <property type="entry name" value="UDP-galactose 4-epimerase, domain 1"/>
    <property type="match status" value="1"/>
</dbReference>
<dbReference type="EMBL" id="WNWS01000107">
    <property type="protein sequence ID" value="KAE9980202.1"/>
    <property type="molecule type" value="Genomic_DNA"/>
</dbReference>
<gene>
    <name evidence="3" type="ORF">EG328_000436</name>
</gene>
<evidence type="ECO:0008006" key="5">
    <source>
        <dbReference type="Google" id="ProtNLM"/>
    </source>
</evidence>
<dbReference type="InterPro" id="IPR036291">
    <property type="entry name" value="NAD(P)-bd_dom_sf"/>
</dbReference>
<dbReference type="InterPro" id="IPR051609">
    <property type="entry name" value="NmrA/Isoflavone_reductase-like"/>
</dbReference>
<sequence length="184" mass="20409">MTTSVQFRNVALLAATGNLGSKILNSLQRRPSRTRGFLGPNLKTKMATFHDGGEKLVCSTSTEDIGKAVALMLQKPAETRNKPVYVYSTLISEHKMTDIVSKITGHEFGVQHADVQRDADAYLDDLKNGRTPANPWARFNLYMLMMYGEGYGGNYADTAMNETLGLRVMDDKELEEKVAGWLSN</sequence>
<dbReference type="PANTHER" id="PTHR47706:SF1">
    <property type="entry name" value="CIPA-LIKE, PUTATIVE (AFU_ORTHOLOGUE AFUA_1G12460)-RELATED"/>
    <property type="match status" value="1"/>
</dbReference>
<protein>
    <recommendedName>
        <fullName evidence="5">NmrA-like domain-containing protein</fullName>
    </recommendedName>
</protein>
<comment type="caution">
    <text evidence="3">The sequence shown here is derived from an EMBL/GenBank/DDBJ whole genome shotgun (WGS) entry which is preliminary data.</text>
</comment>
<keyword evidence="1" id="KW-0521">NADP</keyword>
<dbReference type="GO" id="GO:0016491">
    <property type="term" value="F:oxidoreductase activity"/>
    <property type="evidence" value="ECO:0007669"/>
    <property type="project" value="UniProtKB-KW"/>
</dbReference>
<dbReference type="Gene3D" id="3.40.50.720">
    <property type="entry name" value="NAD(P)-binding Rossmann-like Domain"/>
    <property type="match status" value="1"/>
</dbReference>
<dbReference type="Proteomes" id="UP000447873">
    <property type="component" value="Unassembled WGS sequence"/>
</dbReference>
<dbReference type="PANTHER" id="PTHR47706">
    <property type="entry name" value="NMRA-LIKE FAMILY PROTEIN"/>
    <property type="match status" value="1"/>
</dbReference>
<evidence type="ECO:0000256" key="2">
    <source>
        <dbReference type="ARBA" id="ARBA00023002"/>
    </source>
</evidence>
<organism evidence="3 4">
    <name type="scientific">Venturia inaequalis</name>
    <name type="common">Apple scab fungus</name>
    <dbReference type="NCBI Taxonomy" id="5025"/>
    <lineage>
        <taxon>Eukaryota</taxon>
        <taxon>Fungi</taxon>
        <taxon>Dikarya</taxon>
        <taxon>Ascomycota</taxon>
        <taxon>Pezizomycotina</taxon>
        <taxon>Dothideomycetes</taxon>
        <taxon>Pleosporomycetidae</taxon>
        <taxon>Venturiales</taxon>
        <taxon>Venturiaceae</taxon>
        <taxon>Venturia</taxon>
    </lineage>
</organism>
<accession>A0A8H3Z4C6</accession>
<name>A0A8H3Z4C6_VENIN</name>
<evidence type="ECO:0000313" key="4">
    <source>
        <dbReference type="Proteomes" id="UP000447873"/>
    </source>
</evidence>
<dbReference type="SUPFAM" id="SSF51735">
    <property type="entry name" value="NAD(P)-binding Rossmann-fold domains"/>
    <property type="match status" value="1"/>
</dbReference>
<evidence type="ECO:0000256" key="1">
    <source>
        <dbReference type="ARBA" id="ARBA00022857"/>
    </source>
</evidence>